<evidence type="ECO:0000313" key="1">
    <source>
        <dbReference type="EMBL" id="CAE0344009.1"/>
    </source>
</evidence>
<proteinExistence type="predicted"/>
<protein>
    <submittedName>
        <fullName evidence="1">Uncharacterized protein</fullName>
    </submittedName>
</protein>
<dbReference type="AlphaFoldDB" id="A0A7S3J460"/>
<sequence>MTLLIPSNMFKFLDDSATFINRYSLWQGYCMFGTMFTKLDNAIETFEGITGVFYKIILNYATMLIKIGNFSTAYSSSKCRDMFKAVGEIFKLAFDFVIPDDIV</sequence>
<gene>
    <name evidence="1" type="ORF">EHAR0213_LOCUS2916</name>
</gene>
<dbReference type="EMBL" id="HBII01006567">
    <property type="protein sequence ID" value="CAE0344009.1"/>
    <property type="molecule type" value="Transcribed_RNA"/>
</dbReference>
<reference evidence="1" key="1">
    <citation type="submission" date="2021-01" db="EMBL/GenBank/DDBJ databases">
        <authorList>
            <person name="Corre E."/>
            <person name="Pelletier E."/>
            <person name="Niang G."/>
            <person name="Scheremetjew M."/>
            <person name="Finn R."/>
            <person name="Kale V."/>
            <person name="Holt S."/>
            <person name="Cochrane G."/>
            <person name="Meng A."/>
            <person name="Brown T."/>
            <person name="Cohen L."/>
        </authorList>
    </citation>
    <scope>NUCLEOTIDE SEQUENCE</scope>
    <source>
        <strain evidence="1">FSP1.4</strain>
    </source>
</reference>
<name>A0A7S3J460_9SPIT</name>
<organism evidence="1">
    <name type="scientific">Euplotes harpa</name>
    <dbReference type="NCBI Taxonomy" id="151035"/>
    <lineage>
        <taxon>Eukaryota</taxon>
        <taxon>Sar</taxon>
        <taxon>Alveolata</taxon>
        <taxon>Ciliophora</taxon>
        <taxon>Intramacronucleata</taxon>
        <taxon>Spirotrichea</taxon>
        <taxon>Hypotrichia</taxon>
        <taxon>Euplotida</taxon>
        <taxon>Euplotidae</taxon>
        <taxon>Euplotes</taxon>
    </lineage>
</organism>
<accession>A0A7S3J460</accession>